<dbReference type="Proteomes" id="UP000282876">
    <property type="component" value="Unassembled WGS sequence"/>
</dbReference>
<keyword evidence="3" id="KW-1185">Reference proteome</keyword>
<feature type="compositionally biased region" description="Basic and acidic residues" evidence="1">
    <location>
        <begin position="52"/>
        <end position="65"/>
    </location>
</feature>
<organism evidence="2 3">
    <name type="scientific">Tubulinosema ratisbonensis</name>
    <dbReference type="NCBI Taxonomy" id="291195"/>
    <lineage>
        <taxon>Eukaryota</taxon>
        <taxon>Fungi</taxon>
        <taxon>Fungi incertae sedis</taxon>
        <taxon>Microsporidia</taxon>
        <taxon>Tubulinosematoidea</taxon>
        <taxon>Tubulinosematidae</taxon>
        <taxon>Tubulinosema</taxon>
    </lineage>
</organism>
<proteinExistence type="predicted"/>
<feature type="region of interest" description="Disordered" evidence="1">
    <location>
        <begin position="31"/>
        <end position="65"/>
    </location>
</feature>
<protein>
    <submittedName>
        <fullName evidence="2">Uncharacterized protein</fullName>
    </submittedName>
</protein>
<evidence type="ECO:0000313" key="3">
    <source>
        <dbReference type="Proteomes" id="UP000282876"/>
    </source>
</evidence>
<accession>A0A437AMD0</accession>
<comment type="caution">
    <text evidence="2">The sequence shown here is derived from an EMBL/GenBank/DDBJ whole genome shotgun (WGS) entry which is preliminary data.</text>
</comment>
<name>A0A437AMD0_9MICR</name>
<sequence length="175" mass="20277">MNFLWIVFVKNATAPLKKSITSNFFEEPKKTSVAMKRPAQKDLEVSQMNQSKEPKETKKELSKETERPDLTVKDVLLIHFERIVKKLETINKEKLCSPDSFDFLSINNKKTELGTKDQGYLMGFEKSRKGIFDEIFSYEDQLSLLIQMNAFLDYFIGNQKTSGIEVNPAKRQRLS</sequence>
<gene>
    <name evidence="2" type="ORF">TUBRATIS_11740</name>
</gene>
<dbReference type="VEuPathDB" id="MicrosporidiaDB:TUBRATIS_11740"/>
<evidence type="ECO:0000256" key="1">
    <source>
        <dbReference type="SAM" id="MobiDB-lite"/>
    </source>
</evidence>
<reference evidence="2 3" key="1">
    <citation type="submission" date="2018-10" db="EMBL/GenBank/DDBJ databases">
        <title>Draft genome sequence of the microsporidian Tubulinosema ratisbonensis.</title>
        <authorList>
            <person name="Polonais V."/>
            <person name="Peyretaillade E."/>
            <person name="Niehus S."/>
            <person name="Wawrzyniak I."/>
            <person name="Franchet A."/>
            <person name="Gaspin C."/>
            <person name="Reichstadt M."/>
            <person name="Belser C."/>
            <person name="Labadie K."/>
            <person name="Delbac F."/>
            <person name="Ferrandon D."/>
        </authorList>
    </citation>
    <scope>NUCLEOTIDE SEQUENCE [LARGE SCALE GENOMIC DNA]</scope>
    <source>
        <strain evidence="2 3">Franzen</strain>
    </source>
</reference>
<evidence type="ECO:0000313" key="2">
    <source>
        <dbReference type="EMBL" id="RVD92332.1"/>
    </source>
</evidence>
<dbReference type="AlphaFoldDB" id="A0A437AMD0"/>
<dbReference type="EMBL" id="RCSS01000247">
    <property type="protein sequence ID" value="RVD92332.1"/>
    <property type="molecule type" value="Genomic_DNA"/>
</dbReference>